<name>A0A6J7WXX2_9CAUD</name>
<accession>A0A6J7WXX2</accession>
<gene>
    <name evidence="1" type="ORF">UFOVP365_37</name>
</gene>
<organism evidence="1">
    <name type="scientific">uncultured Caudovirales phage</name>
    <dbReference type="NCBI Taxonomy" id="2100421"/>
    <lineage>
        <taxon>Viruses</taxon>
        <taxon>Duplodnaviria</taxon>
        <taxon>Heunggongvirae</taxon>
        <taxon>Uroviricota</taxon>
        <taxon>Caudoviricetes</taxon>
        <taxon>Peduoviridae</taxon>
        <taxon>Maltschvirus</taxon>
        <taxon>Maltschvirus maltsch</taxon>
    </lineage>
</organism>
<reference evidence="1" key="1">
    <citation type="submission" date="2020-05" db="EMBL/GenBank/DDBJ databases">
        <authorList>
            <person name="Chiriac C."/>
            <person name="Salcher M."/>
            <person name="Ghai R."/>
            <person name="Kavagutti S V."/>
        </authorList>
    </citation>
    <scope>NUCLEOTIDE SEQUENCE</scope>
</reference>
<proteinExistence type="predicted"/>
<dbReference type="EMBL" id="LR798309">
    <property type="protein sequence ID" value="CAB5222919.1"/>
    <property type="molecule type" value="Genomic_DNA"/>
</dbReference>
<protein>
    <submittedName>
        <fullName evidence="1">Uncharacterized protein</fullName>
    </submittedName>
</protein>
<evidence type="ECO:0000313" key="1">
    <source>
        <dbReference type="EMBL" id="CAB5222919.1"/>
    </source>
</evidence>
<sequence>MLIPYPSEFPKEALTIVLDLVRGQPLDVPSSAHACWCVAGYALSQTLGGGPIVSGTTSVLDDASVLEMALNSVEPGQVSQGLFPWGLVLSIVLKLLVNKFGS</sequence>